<accession>A0ABN2TTM2</accession>
<organism evidence="2 3">
    <name type="scientific">Catenulispora yoronensis</name>
    <dbReference type="NCBI Taxonomy" id="450799"/>
    <lineage>
        <taxon>Bacteria</taxon>
        <taxon>Bacillati</taxon>
        <taxon>Actinomycetota</taxon>
        <taxon>Actinomycetes</taxon>
        <taxon>Catenulisporales</taxon>
        <taxon>Catenulisporaceae</taxon>
        <taxon>Catenulispora</taxon>
    </lineage>
</organism>
<protein>
    <submittedName>
        <fullName evidence="2">Uncharacterized protein</fullName>
    </submittedName>
</protein>
<proteinExistence type="predicted"/>
<reference evidence="2 3" key="1">
    <citation type="journal article" date="2019" name="Int. J. Syst. Evol. Microbiol.">
        <title>The Global Catalogue of Microorganisms (GCM) 10K type strain sequencing project: providing services to taxonomists for standard genome sequencing and annotation.</title>
        <authorList>
            <consortium name="The Broad Institute Genomics Platform"/>
            <consortium name="The Broad Institute Genome Sequencing Center for Infectious Disease"/>
            <person name="Wu L."/>
            <person name="Ma J."/>
        </authorList>
    </citation>
    <scope>NUCLEOTIDE SEQUENCE [LARGE SCALE GENOMIC DNA]</scope>
    <source>
        <strain evidence="2 3">JCM 16014</strain>
    </source>
</reference>
<gene>
    <name evidence="2" type="ORF">GCM10009839_17250</name>
</gene>
<keyword evidence="3" id="KW-1185">Reference proteome</keyword>
<evidence type="ECO:0000313" key="2">
    <source>
        <dbReference type="EMBL" id="GAA2020963.1"/>
    </source>
</evidence>
<dbReference type="EMBL" id="BAAAQN010000007">
    <property type="protein sequence ID" value="GAA2020963.1"/>
    <property type="molecule type" value="Genomic_DNA"/>
</dbReference>
<name>A0ABN2TTM2_9ACTN</name>
<dbReference type="Proteomes" id="UP001500751">
    <property type="component" value="Unassembled WGS sequence"/>
</dbReference>
<comment type="caution">
    <text evidence="2">The sequence shown here is derived from an EMBL/GenBank/DDBJ whole genome shotgun (WGS) entry which is preliminary data.</text>
</comment>
<evidence type="ECO:0000256" key="1">
    <source>
        <dbReference type="SAM" id="MobiDB-lite"/>
    </source>
</evidence>
<feature type="region of interest" description="Disordered" evidence="1">
    <location>
        <begin position="1"/>
        <end position="22"/>
    </location>
</feature>
<dbReference type="RefSeq" id="WP_344664982.1">
    <property type="nucleotide sequence ID" value="NZ_BAAAQN010000007.1"/>
</dbReference>
<sequence>MSWADDPGRALGNRVPPVPSHPTIDDYERLANHYHTIRADPATEFGRLRELALEGCRLGTIRPADLVRRVRPAAVPVTMLMEPDPDLAGASVAVMRAIQRGDGAGPQYWARMIGEIERSRGSLSALVKGRREPEERRGGAVRARRRLALSDTAALGTQGQRWRAANVMLALAPALAARAFLASGATIRTNPTGGELSALSRRAELIVGMMANAPLCRELAEHAFGSLGDATLRMRLAANPYTPDSVLLRLLDEHGTEPEILNAVRLHEFAGGAVLRQSFLTLPDDPRAVGKALHDLVAARGDRPFLAMLDAGPGDVGWVRAMVRAAGSAVGDAARLAAYVRLAEMSAPEVVWAVELERAGSLEQMMPQVRESMMAGTGEALVRAGAGLGSGAGAGAGAKRTATGGRAGTVTPAVEMQRWRSDTALDEPIP</sequence>
<evidence type="ECO:0000313" key="3">
    <source>
        <dbReference type="Proteomes" id="UP001500751"/>
    </source>
</evidence>